<dbReference type="EMBL" id="KD041643">
    <property type="protein sequence ID" value="EMS65669.1"/>
    <property type="molecule type" value="Genomic_DNA"/>
</dbReference>
<reference evidence="1" key="1">
    <citation type="journal article" date="2013" name="Nature">
        <title>Draft genome of the wheat A-genome progenitor Triticum urartu.</title>
        <authorList>
            <person name="Ling H.Q."/>
            <person name="Zhao S."/>
            <person name="Liu D."/>
            <person name="Wang J."/>
            <person name="Sun H."/>
            <person name="Zhang C."/>
            <person name="Fan H."/>
            <person name="Li D."/>
            <person name="Dong L."/>
            <person name="Tao Y."/>
            <person name="Gao C."/>
            <person name="Wu H."/>
            <person name="Li Y."/>
            <person name="Cui Y."/>
            <person name="Guo X."/>
            <person name="Zheng S."/>
            <person name="Wang B."/>
            <person name="Yu K."/>
            <person name="Liang Q."/>
            <person name="Yang W."/>
            <person name="Lou X."/>
            <person name="Chen J."/>
            <person name="Feng M."/>
            <person name="Jian J."/>
            <person name="Zhang X."/>
            <person name="Luo G."/>
            <person name="Jiang Y."/>
            <person name="Liu J."/>
            <person name="Wang Z."/>
            <person name="Sha Y."/>
            <person name="Zhang B."/>
            <person name="Wu H."/>
            <person name="Tang D."/>
            <person name="Shen Q."/>
            <person name="Xue P."/>
            <person name="Zou S."/>
            <person name="Wang X."/>
            <person name="Liu X."/>
            <person name="Wang F."/>
            <person name="Yang Y."/>
            <person name="An X."/>
            <person name="Dong Z."/>
            <person name="Zhang K."/>
            <person name="Zhang X."/>
            <person name="Luo M.C."/>
            <person name="Dvorak J."/>
            <person name="Tong Y."/>
            <person name="Wang J."/>
            <person name="Yang H."/>
            <person name="Li Z."/>
            <person name="Wang D."/>
            <person name="Zhang A."/>
            <person name="Wang J."/>
        </authorList>
    </citation>
    <scope>NUCLEOTIDE SEQUENCE</scope>
</reference>
<protein>
    <submittedName>
        <fullName evidence="1">Uncharacterized protein</fullName>
    </submittedName>
</protein>
<gene>
    <name evidence="1" type="ORF">TRIUR3_00794</name>
</gene>
<dbReference type="AlphaFoldDB" id="M8AX48"/>
<organism evidence="1">
    <name type="scientific">Triticum urartu</name>
    <name type="common">Red wild einkorn</name>
    <name type="synonym">Crithodium urartu</name>
    <dbReference type="NCBI Taxonomy" id="4572"/>
    <lineage>
        <taxon>Eukaryota</taxon>
        <taxon>Viridiplantae</taxon>
        <taxon>Streptophyta</taxon>
        <taxon>Embryophyta</taxon>
        <taxon>Tracheophyta</taxon>
        <taxon>Spermatophyta</taxon>
        <taxon>Magnoliopsida</taxon>
        <taxon>Liliopsida</taxon>
        <taxon>Poales</taxon>
        <taxon>Poaceae</taxon>
        <taxon>BOP clade</taxon>
        <taxon>Pooideae</taxon>
        <taxon>Triticodae</taxon>
        <taxon>Triticeae</taxon>
        <taxon>Triticinae</taxon>
        <taxon>Triticum</taxon>
    </lineage>
</organism>
<evidence type="ECO:0000313" key="1">
    <source>
        <dbReference type="EMBL" id="EMS65669.1"/>
    </source>
</evidence>
<accession>M8AX48</accession>
<proteinExistence type="predicted"/>
<sequence length="79" mass="8595">MATAHKFAVMAAALCALLVLASAGQREDCYSTCRLEGDGCDAECAARPWRHCPEQCTAQRQSCEGWCAEQRFPDAQAAR</sequence>
<name>M8AX48_TRIUA</name>